<protein>
    <recommendedName>
        <fullName evidence="3 8">Glutamyl-tRNA reductase</fullName>
        <shortName evidence="8">GluTR</shortName>
        <ecNumber evidence="3 8">1.2.1.70</ecNumber>
    </recommendedName>
</protein>
<evidence type="ECO:0000259" key="16">
    <source>
        <dbReference type="Pfam" id="PF01488"/>
    </source>
</evidence>
<dbReference type="InterPro" id="IPR015895">
    <property type="entry name" value="4pyrrol_synth_GluRdtase_N"/>
</dbReference>
<dbReference type="SUPFAM" id="SSF51735">
    <property type="entry name" value="NAD(P)-binding Rossmann-fold domains"/>
    <property type="match status" value="1"/>
</dbReference>
<feature type="active site" description="Nucleophile" evidence="8 9">
    <location>
        <position position="50"/>
    </location>
</feature>
<dbReference type="PANTHER" id="PTHR43013:SF1">
    <property type="entry name" value="GLUTAMYL-TRNA REDUCTASE"/>
    <property type="match status" value="1"/>
</dbReference>
<evidence type="ECO:0000256" key="2">
    <source>
        <dbReference type="ARBA" id="ARBA00005916"/>
    </source>
</evidence>
<dbReference type="PATRIC" id="fig|1408189.4.peg.283"/>
<evidence type="ECO:0000256" key="9">
    <source>
        <dbReference type="PIRSR" id="PIRSR000445-1"/>
    </source>
</evidence>
<feature type="binding site" evidence="8 10">
    <location>
        <begin position="114"/>
        <end position="116"/>
    </location>
    <ligand>
        <name>substrate</name>
    </ligand>
</feature>
<dbReference type="Pfam" id="PF05201">
    <property type="entry name" value="GlutR_N"/>
    <property type="match status" value="1"/>
</dbReference>
<dbReference type="Pfam" id="PF01488">
    <property type="entry name" value="Shikimate_DH"/>
    <property type="match status" value="1"/>
</dbReference>
<dbReference type="InterPro" id="IPR000343">
    <property type="entry name" value="4pyrrol_synth_GluRdtase"/>
</dbReference>
<dbReference type="Gene3D" id="3.40.50.720">
    <property type="entry name" value="NAD(P)-binding Rossmann-like Domain"/>
    <property type="match status" value="1"/>
</dbReference>
<dbReference type="FunFam" id="3.30.460.30:FF:000001">
    <property type="entry name" value="Glutamyl-tRNA reductase"/>
    <property type="match status" value="1"/>
</dbReference>
<feature type="binding site" evidence="8 10">
    <location>
        <begin position="49"/>
        <end position="52"/>
    </location>
    <ligand>
        <name>substrate</name>
    </ligand>
</feature>
<sequence length="483" mass="51183">MSVLLVGMSYRSAPVTLLEKVSVGDAERDEILGRLVGEESISEALMVSTCNRVEYYVEADGFHAGLSAVIREIVDRTGLEIDDLTPHLYVRYAQAAAEHAFSVCAGLDSMVLGEQQIIGQMRAAYQAADSVGTVGRTLHDLAQKSLHAGKRVHNETLIDNAGASMVSVAVDEAIAALNPGFVAGVDTAVDSNILAGRSALILGAGAMSSLAATYLGRCGIDRLIIANRTVDRAQNLADHSIEAGIPARAIALEDFADVLDDVDFLVSATGAMTPVVYAQHVADHGPLAIVDLSMPRDVAEDVAGLEGIALFNIEHLQMTRTDVPGRDDESSARAIVAEELESYLSAQRAAEVAPTVRALRERAAEVVDAELVRLEAKTPGLTPKERKAVESTVRRVVDKLLHTPTVQVKKLSSQECGGNYAVALQQLFDLPLTSPSGLYADTDIPADLMVQGRIGRLEQALKGTETNGQDGSSGNLILGGRNA</sequence>
<reference evidence="18 19" key="1">
    <citation type="submission" date="2013-10" db="EMBL/GenBank/DDBJ databases">
        <title>Complete genome sequence of Corynebacterium lactis DSM 45799(T), isolated from raw cow milk.</title>
        <authorList>
            <person name="Ruckert C."/>
            <person name="Albersmeier A."/>
            <person name="Lipski A."/>
            <person name="Kalinowski J."/>
        </authorList>
    </citation>
    <scope>NUCLEOTIDE SEQUENCE [LARGE SCALE GENOMIC DNA]</scope>
    <source>
        <strain evidence="18 19">RW2-5</strain>
    </source>
</reference>
<evidence type="ECO:0000256" key="14">
    <source>
        <dbReference type="SAM" id="MobiDB-lite"/>
    </source>
</evidence>
<keyword evidence="19" id="KW-1185">Reference proteome</keyword>
<dbReference type="EMBL" id="CP006841">
    <property type="protein sequence ID" value="ALA66611.1"/>
    <property type="molecule type" value="Genomic_DNA"/>
</dbReference>
<name>A0A0K2GYQ4_9CORY</name>
<dbReference type="HAMAP" id="MF_00087">
    <property type="entry name" value="Glu_tRNA_reductase"/>
    <property type="match status" value="1"/>
</dbReference>
<evidence type="ECO:0000256" key="11">
    <source>
        <dbReference type="PIRSR" id="PIRSR000445-3"/>
    </source>
</evidence>
<keyword evidence="5 8" id="KW-0560">Oxidoreductase</keyword>
<evidence type="ECO:0000256" key="1">
    <source>
        <dbReference type="ARBA" id="ARBA00005059"/>
    </source>
</evidence>
<dbReference type="InterPro" id="IPR036291">
    <property type="entry name" value="NAD(P)-bd_dom_sf"/>
</dbReference>
<evidence type="ECO:0000256" key="10">
    <source>
        <dbReference type="PIRSR" id="PIRSR000445-2"/>
    </source>
</evidence>
<dbReference type="SUPFAM" id="SSF69742">
    <property type="entry name" value="Glutamyl tRNA-reductase catalytic, N-terminal domain"/>
    <property type="match status" value="1"/>
</dbReference>
<dbReference type="UniPathway" id="UPA00251">
    <property type="reaction ID" value="UER00316"/>
</dbReference>
<feature type="site" description="Important for activity" evidence="8 12">
    <location>
        <position position="99"/>
    </location>
</feature>
<dbReference type="PROSITE" id="PS00747">
    <property type="entry name" value="GLUTR"/>
    <property type="match status" value="1"/>
</dbReference>
<evidence type="ECO:0000256" key="13">
    <source>
        <dbReference type="RuleBase" id="RU000584"/>
    </source>
</evidence>
<feature type="compositionally biased region" description="Polar residues" evidence="14">
    <location>
        <begin position="464"/>
        <end position="475"/>
    </location>
</feature>
<dbReference type="CDD" id="cd05213">
    <property type="entry name" value="NAD_bind_Glutamyl_tRNA_reduct"/>
    <property type="match status" value="1"/>
</dbReference>
<dbReference type="SUPFAM" id="SSF69075">
    <property type="entry name" value="Glutamyl tRNA-reductase dimerization domain"/>
    <property type="match status" value="1"/>
</dbReference>
<dbReference type="GO" id="GO:0008883">
    <property type="term" value="F:glutamyl-tRNA reductase activity"/>
    <property type="evidence" value="ECO:0007669"/>
    <property type="project" value="UniProtKB-UniRule"/>
</dbReference>
<dbReference type="STRING" id="1408189.CLAC_01420"/>
<evidence type="ECO:0000256" key="5">
    <source>
        <dbReference type="ARBA" id="ARBA00023002"/>
    </source>
</evidence>
<comment type="catalytic activity">
    <reaction evidence="7 8 13">
        <text>(S)-4-amino-5-oxopentanoate + tRNA(Glu) + NADP(+) = L-glutamyl-tRNA(Glu) + NADPH + H(+)</text>
        <dbReference type="Rhea" id="RHEA:12344"/>
        <dbReference type="Rhea" id="RHEA-COMP:9663"/>
        <dbReference type="Rhea" id="RHEA-COMP:9680"/>
        <dbReference type="ChEBI" id="CHEBI:15378"/>
        <dbReference type="ChEBI" id="CHEBI:57501"/>
        <dbReference type="ChEBI" id="CHEBI:57783"/>
        <dbReference type="ChEBI" id="CHEBI:58349"/>
        <dbReference type="ChEBI" id="CHEBI:78442"/>
        <dbReference type="ChEBI" id="CHEBI:78520"/>
        <dbReference type="EC" id="1.2.1.70"/>
    </reaction>
</comment>
<dbReference type="NCBIfam" id="TIGR01035">
    <property type="entry name" value="hemA"/>
    <property type="match status" value="1"/>
</dbReference>
<dbReference type="GO" id="GO:0019353">
    <property type="term" value="P:protoporphyrinogen IX biosynthetic process from glutamate"/>
    <property type="evidence" value="ECO:0007669"/>
    <property type="project" value="TreeGrafter"/>
</dbReference>
<feature type="domain" description="Quinate/shikimate 5-dehydrogenase/glutamyl-tRNA reductase" evidence="16">
    <location>
        <begin position="194"/>
        <end position="317"/>
    </location>
</feature>
<keyword evidence="6 8" id="KW-0627">Porphyrin biosynthesis</keyword>
<dbReference type="InterPro" id="IPR015896">
    <property type="entry name" value="4pyrrol_synth_GluRdtase_dimer"/>
</dbReference>
<feature type="domain" description="Tetrapyrrole biosynthesis glutamyl-tRNA reductase dimerisation" evidence="15">
    <location>
        <begin position="332"/>
        <end position="430"/>
    </location>
</feature>
<evidence type="ECO:0000313" key="19">
    <source>
        <dbReference type="Proteomes" id="UP000058446"/>
    </source>
</evidence>
<comment type="miscellaneous">
    <text evidence="8">During catalysis, the active site Cys acts as a nucleophile attacking the alpha-carbonyl group of tRNA-bound glutamate with the formation of a thioester intermediate between enzyme and glutamate, and the concomitant release of tRNA(Glu). The thioester intermediate is finally reduced by direct hydride transfer from NADPH, to form the product GSA.</text>
</comment>
<gene>
    <name evidence="8" type="primary">hemA</name>
    <name evidence="18" type="ORF">CLAC_01420</name>
</gene>
<evidence type="ECO:0000256" key="3">
    <source>
        <dbReference type="ARBA" id="ARBA00012970"/>
    </source>
</evidence>
<proteinExistence type="inferred from homology"/>
<dbReference type="Proteomes" id="UP000058446">
    <property type="component" value="Chromosome"/>
</dbReference>
<evidence type="ECO:0000259" key="17">
    <source>
        <dbReference type="Pfam" id="PF05201"/>
    </source>
</evidence>
<comment type="similarity">
    <text evidence="2 8 13">Belongs to the glutamyl-tRNA reductase family.</text>
</comment>
<dbReference type="KEGG" id="clw:CLAC_01420"/>
<dbReference type="AlphaFoldDB" id="A0A0K2GYQ4"/>
<dbReference type="RefSeq" id="WP_053411389.1">
    <property type="nucleotide sequence ID" value="NZ_CP006841.1"/>
</dbReference>
<dbReference type="InterPro" id="IPR036453">
    <property type="entry name" value="GluRdtase_dimer_dom_sf"/>
</dbReference>
<evidence type="ECO:0000256" key="7">
    <source>
        <dbReference type="ARBA" id="ARBA00047464"/>
    </source>
</evidence>
<comment type="subunit">
    <text evidence="8">Homodimer.</text>
</comment>
<dbReference type="InterPro" id="IPR018214">
    <property type="entry name" value="GluRdtase_CS"/>
</dbReference>
<feature type="binding site" evidence="8 11">
    <location>
        <begin position="203"/>
        <end position="208"/>
    </location>
    <ligand>
        <name>NADP(+)</name>
        <dbReference type="ChEBI" id="CHEBI:58349"/>
    </ligand>
</feature>
<feature type="binding site" evidence="8 10">
    <location>
        <position position="120"/>
    </location>
    <ligand>
        <name>substrate</name>
    </ligand>
</feature>
<comment type="function">
    <text evidence="8">Catalyzes the NADPH-dependent reduction of glutamyl-tRNA(Glu) to glutamate 1-semialdehyde (GSA).</text>
</comment>
<dbReference type="NCBIfam" id="NF000744">
    <property type="entry name" value="PRK00045.1-3"/>
    <property type="match status" value="1"/>
</dbReference>
<dbReference type="PANTHER" id="PTHR43013">
    <property type="entry name" value="GLUTAMYL-TRNA REDUCTASE"/>
    <property type="match status" value="1"/>
</dbReference>
<evidence type="ECO:0000256" key="8">
    <source>
        <dbReference type="HAMAP-Rule" id="MF_00087"/>
    </source>
</evidence>
<evidence type="ECO:0000256" key="12">
    <source>
        <dbReference type="PIRSR" id="PIRSR000445-4"/>
    </source>
</evidence>
<evidence type="ECO:0000259" key="15">
    <source>
        <dbReference type="Pfam" id="PF00745"/>
    </source>
</evidence>
<dbReference type="Gene3D" id="3.30.460.30">
    <property type="entry name" value="Glutamyl-tRNA reductase, N-terminal domain"/>
    <property type="match status" value="1"/>
</dbReference>
<keyword evidence="4 8" id="KW-0521">NADP</keyword>
<evidence type="ECO:0000313" key="18">
    <source>
        <dbReference type="EMBL" id="ALA66611.1"/>
    </source>
</evidence>
<feature type="binding site" evidence="8 10">
    <location>
        <position position="109"/>
    </location>
    <ligand>
        <name>substrate</name>
    </ligand>
</feature>
<feature type="domain" description="Glutamyl-tRNA reductase N-terminal" evidence="17">
    <location>
        <begin position="6"/>
        <end position="156"/>
    </location>
</feature>
<comment type="pathway">
    <text evidence="1 8 13">Porphyrin-containing compound metabolism; protoporphyrin-IX biosynthesis; 5-aminolevulinate from L-glutamyl-tRNA(Glu): step 1/2.</text>
</comment>
<dbReference type="InterPro" id="IPR036343">
    <property type="entry name" value="GluRdtase_N_sf"/>
</dbReference>
<comment type="domain">
    <text evidence="8">Possesses an unusual extended V-shaped dimeric structure with each monomer consisting of three distinct domains arranged along a curved 'spinal' alpha-helix. The N-terminal catalytic domain specifically recognizes the glutamate moiety of the substrate. The second domain is the NADPH-binding domain, and the third C-terminal domain is responsible for dimerization.</text>
</comment>
<dbReference type="PIRSF" id="PIRSF000445">
    <property type="entry name" value="4pyrrol_synth_GluRdtase"/>
    <property type="match status" value="1"/>
</dbReference>
<evidence type="ECO:0000256" key="6">
    <source>
        <dbReference type="ARBA" id="ARBA00023244"/>
    </source>
</evidence>
<evidence type="ECO:0000256" key="4">
    <source>
        <dbReference type="ARBA" id="ARBA00022857"/>
    </source>
</evidence>
<dbReference type="InterPro" id="IPR006151">
    <property type="entry name" value="Shikm_DH/Glu-tRNA_Rdtase"/>
</dbReference>
<dbReference type="GO" id="GO:0050661">
    <property type="term" value="F:NADP binding"/>
    <property type="evidence" value="ECO:0007669"/>
    <property type="project" value="InterPro"/>
</dbReference>
<dbReference type="Pfam" id="PF00745">
    <property type="entry name" value="GlutR_dimer"/>
    <property type="match status" value="1"/>
</dbReference>
<organism evidence="18 19">
    <name type="scientific">Corynebacterium lactis RW2-5</name>
    <dbReference type="NCBI Taxonomy" id="1408189"/>
    <lineage>
        <taxon>Bacteria</taxon>
        <taxon>Bacillati</taxon>
        <taxon>Actinomycetota</taxon>
        <taxon>Actinomycetes</taxon>
        <taxon>Mycobacteriales</taxon>
        <taxon>Corynebacteriaceae</taxon>
        <taxon>Corynebacterium</taxon>
    </lineage>
</organism>
<dbReference type="OrthoDB" id="110209at2"/>
<accession>A0A0K2GYQ4</accession>
<dbReference type="EC" id="1.2.1.70" evidence="3 8"/>
<feature type="region of interest" description="Disordered" evidence="14">
    <location>
        <begin position="462"/>
        <end position="483"/>
    </location>
</feature>